<reference evidence="1 2" key="1">
    <citation type="submission" date="2019-12" db="EMBL/GenBank/DDBJ databases">
        <title>Enteriobacteria Tanzani isolates_10432.</title>
        <authorList>
            <person name="Subbiah M."/>
            <person name="Call D."/>
        </authorList>
    </citation>
    <scope>NUCLEOTIDE SEQUENCE [LARGE SCALE GENOMIC DNA]</scope>
    <source>
        <strain evidence="1 2">10432wF6</strain>
    </source>
</reference>
<sequence>MGHVYFDTLKFAEALEKAGMPAEQARAISSAIKDAHEAIEVATKNDLHYASSELKRDILSINEKIDHLVFQVTFRLGVIISICIVVVFAIIKMNM</sequence>
<proteinExistence type="predicted"/>
<name>A0A6L6ZU62_ECOLX</name>
<dbReference type="Gene3D" id="1.20.5.340">
    <property type="match status" value="1"/>
</dbReference>
<gene>
    <name evidence="1" type="ORF">GQM04_16065</name>
</gene>
<dbReference type="RefSeq" id="WP_042963765.1">
    <property type="nucleotide sequence ID" value="NZ_BFZT01000081.1"/>
</dbReference>
<evidence type="ECO:0000313" key="1">
    <source>
        <dbReference type="EMBL" id="MWL46994.1"/>
    </source>
</evidence>
<protein>
    <submittedName>
        <fullName evidence="1">DUF1640 domain-containing protein</fullName>
    </submittedName>
</protein>
<evidence type="ECO:0000313" key="2">
    <source>
        <dbReference type="Proteomes" id="UP000487258"/>
    </source>
</evidence>
<dbReference type="EMBL" id="WTMY01000165">
    <property type="protein sequence ID" value="MWL46994.1"/>
    <property type="molecule type" value="Genomic_DNA"/>
</dbReference>
<accession>A0A6L6ZU62</accession>
<dbReference type="AlphaFoldDB" id="A0A6L6ZU62"/>
<comment type="caution">
    <text evidence="1">The sequence shown here is derived from an EMBL/GenBank/DDBJ whole genome shotgun (WGS) entry which is preliminary data.</text>
</comment>
<organism evidence="1 2">
    <name type="scientific">Escherichia coli</name>
    <dbReference type="NCBI Taxonomy" id="562"/>
    <lineage>
        <taxon>Bacteria</taxon>
        <taxon>Pseudomonadati</taxon>
        <taxon>Pseudomonadota</taxon>
        <taxon>Gammaproteobacteria</taxon>
        <taxon>Enterobacterales</taxon>
        <taxon>Enterobacteriaceae</taxon>
        <taxon>Escherichia</taxon>
    </lineage>
</organism>
<dbReference type="Proteomes" id="UP000487258">
    <property type="component" value="Unassembled WGS sequence"/>
</dbReference>